<proteinExistence type="predicted"/>
<dbReference type="FunFam" id="2.10.70.10:FF:000054">
    <property type="entry name" value="Complement inhibitory factor H"/>
    <property type="match status" value="1"/>
</dbReference>
<reference evidence="6" key="1">
    <citation type="submission" date="2023-06" db="EMBL/GenBank/DDBJ databases">
        <title>Reference genome for the Northern bat (Eptesicus nilssonii), a most northern bat species.</title>
        <authorList>
            <person name="Laine V.N."/>
            <person name="Pulliainen A.T."/>
            <person name="Lilley T.M."/>
        </authorList>
    </citation>
    <scope>NUCLEOTIDE SEQUENCE</scope>
    <source>
        <strain evidence="6">BLF_Eptnil</strain>
        <tissue evidence="6">Kidney</tissue>
    </source>
</reference>
<dbReference type="EMBL" id="JAULJE010000024">
    <property type="protein sequence ID" value="KAK1327966.1"/>
    <property type="molecule type" value="Genomic_DNA"/>
</dbReference>
<keyword evidence="3" id="KW-1015">Disulfide bond</keyword>
<evidence type="ECO:0000256" key="4">
    <source>
        <dbReference type="PROSITE-ProRule" id="PRU00302"/>
    </source>
</evidence>
<dbReference type="SMART" id="SM00032">
    <property type="entry name" value="CCP"/>
    <property type="match status" value="2"/>
</dbReference>
<dbReference type="CDD" id="cd00033">
    <property type="entry name" value="CCP"/>
    <property type="match status" value="2"/>
</dbReference>
<keyword evidence="2" id="KW-0732">Signal</keyword>
<sequence length="230" mass="25541">MQNIIHTVCSLFSLLAKPCGFPEIKHGRLLHADTSKSHFPVYAGRSLAYFCNYGYVPPSQASLGVMTCTQDGWSPEIPCLRKCSFKSLIHGYSPVTEERYVQGQSRTVMCHRGYGLPNPQNTMTCEENGWSPPPICIPVKQCDMPIFENARAYSPENHFDSMTRWTTNAWMATKTEMEAPRLHESADKCGPPPEISNGDITSFPLKAYSSVVKSGNTNARPTMNSGVLQV</sequence>
<dbReference type="PROSITE" id="PS50923">
    <property type="entry name" value="SUSHI"/>
    <property type="match status" value="1"/>
</dbReference>
<dbReference type="SUPFAM" id="SSF57535">
    <property type="entry name" value="Complement control module/SCR domain"/>
    <property type="match status" value="2"/>
</dbReference>
<dbReference type="Gene3D" id="2.10.70.10">
    <property type="entry name" value="Complement Module, domain 1"/>
    <property type="match status" value="2"/>
</dbReference>
<evidence type="ECO:0000313" key="6">
    <source>
        <dbReference type="EMBL" id="KAK1327966.1"/>
    </source>
</evidence>
<dbReference type="InterPro" id="IPR000436">
    <property type="entry name" value="Sushi_SCR_CCP_dom"/>
</dbReference>
<organism evidence="6 7">
    <name type="scientific">Cnephaeus nilssonii</name>
    <name type="common">Northern bat</name>
    <name type="synonym">Eptesicus nilssonii</name>
    <dbReference type="NCBI Taxonomy" id="3371016"/>
    <lineage>
        <taxon>Eukaryota</taxon>
        <taxon>Metazoa</taxon>
        <taxon>Chordata</taxon>
        <taxon>Craniata</taxon>
        <taxon>Vertebrata</taxon>
        <taxon>Euteleostomi</taxon>
        <taxon>Mammalia</taxon>
        <taxon>Eutheria</taxon>
        <taxon>Laurasiatheria</taxon>
        <taxon>Chiroptera</taxon>
        <taxon>Yangochiroptera</taxon>
        <taxon>Vespertilionidae</taxon>
        <taxon>Cnephaeus</taxon>
    </lineage>
</organism>
<dbReference type="AlphaFoldDB" id="A0AA40HC70"/>
<evidence type="ECO:0000256" key="3">
    <source>
        <dbReference type="ARBA" id="ARBA00023157"/>
    </source>
</evidence>
<dbReference type="Pfam" id="PF00084">
    <property type="entry name" value="Sushi"/>
    <property type="match status" value="2"/>
</dbReference>
<evidence type="ECO:0000256" key="1">
    <source>
        <dbReference type="ARBA" id="ARBA00022659"/>
    </source>
</evidence>
<protein>
    <recommendedName>
        <fullName evidence="5">Sushi domain-containing protein</fullName>
    </recommendedName>
</protein>
<evidence type="ECO:0000259" key="5">
    <source>
        <dbReference type="PROSITE" id="PS50923"/>
    </source>
</evidence>
<keyword evidence="7" id="KW-1185">Reference proteome</keyword>
<evidence type="ECO:0000313" key="7">
    <source>
        <dbReference type="Proteomes" id="UP001177744"/>
    </source>
</evidence>
<name>A0AA40HC70_CNENI</name>
<accession>A0AA40HC70</accession>
<feature type="domain" description="Sushi" evidence="5">
    <location>
        <begin position="81"/>
        <end position="138"/>
    </location>
</feature>
<dbReference type="GO" id="GO:0001851">
    <property type="term" value="F:complement component C3b binding"/>
    <property type="evidence" value="ECO:0007669"/>
    <property type="project" value="TreeGrafter"/>
</dbReference>
<evidence type="ECO:0000256" key="2">
    <source>
        <dbReference type="ARBA" id="ARBA00022729"/>
    </source>
</evidence>
<dbReference type="PANTHER" id="PTHR45785">
    <property type="entry name" value="COMPLEMENT FACTOR H-RELATED"/>
    <property type="match status" value="1"/>
</dbReference>
<comment type="caution">
    <text evidence="6">The sequence shown here is derived from an EMBL/GenBank/DDBJ whole genome shotgun (WGS) entry which is preliminary data.</text>
</comment>
<dbReference type="GO" id="GO:0006956">
    <property type="term" value="P:complement activation"/>
    <property type="evidence" value="ECO:0007669"/>
    <property type="project" value="TreeGrafter"/>
</dbReference>
<dbReference type="InterPro" id="IPR051503">
    <property type="entry name" value="ComplSys_Reg/VirEntry_Med"/>
</dbReference>
<dbReference type="GO" id="GO:0005615">
    <property type="term" value="C:extracellular space"/>
    <property type="evidence" value="ECO:0007669"/>
    <property type="project" value="TreeGrafter"/>
</dbReference>
<keyword evidence="1 4" id="KW-0768">Sushi</keyword>
<dbReference type="Proteomes" id="UP001177744">
    <property type="component" value="Unassembled WGS sequence"/>
</dbReference>
<dbReference type="PANTHER" id="PTHR45785:SF7">
    <property type="entry name" value="COMPLEMENT FACTOR H"/>
    <property type="match status" value="1"/>
</dbReference>
<comment type="caution">
    <text evidence="4">Lacks conserved residue(s) required for the propagation of feature annotation.</text>
</comment>
<dbReference type="InterPro" id="IPR035976">
    <property type="entry name" value="Sushi/SCR/CCP_sf"/>
</dbReference>
<gene>
    <name evidence="6" type="ORF">QTO34_012388</name>
</gene>